<dbReference type="EC" id="5.2.1.8" evidence="1"/>
<evidence type="ECO:0000256" key="2">
    <source>
        <dbReference type="ARBA" id="ARBA00023110"/>
    </source>
</evidence>
<name>A0A0R0DIG6_9GAMM</name>
<reference evidence="6 7" key="1">
    <citation type="submission" date="2015-05" db="EMBL/GenBank/DDBJ databases">
        <title>Genome sequencing and analysis of members of genus Stenotrophomonas.</title>
        <authorList>
            <person name="Patil P.P."/>
            <person name="Midha S."/>
            <person name="Patil P.B."/>
        </authorList>
    </citation>
    <scope>NUCLEOTIDE SEQUENCE [LARGE SCALE GENOMIC DNA]</scope>
    <source>
        <strain evidence="6 7">DSM 24757</strain>
    </source>
</reference>
<evidence type="ECO:0000256" key="4">
    <source>
        <dbReference type="SAM" id="SignalP"/>
    </source>
</evidence>
<accession>A0A0R0DIG6</accession>
<dbReference type="EMBL" id="LDJM01000018">
    <property type="protein sequence ID" value="KRG77363.1"/>
    <property type="molecule type" value="Genomic_DNA"/>
</dbReference>
<keyword evidence="4" id="KW-0732">Signal</keyword>
<dbReference type="SUPFAM" id="SSF50891">
    <property type="entry name" value="Cyclophilin-like"/>
    <property type="match status" value="1"/>
</dbReference>
<dbReference type="PROSITE" id="PS50072">
    <property type="entry name" value="CSA_PPIASE_2"/>
    <property type="match status" value="1"/>
</dbReference>
<evidence type="ECO:0000313" key="6">
    <source>
        <dbReference type="EMBL" id="KRG77363.1"/>
    </source>
</evidence>
<keyword evidence="2" id="KW-0697">Rotamase</keyword>
<dbReference type="AlphaFoldDB" id="A0A0R0DIG6"/>
<keyword evidence="7" id="KW-1185">Reference proteome</keyword>
<dbReference type="Proteomes" id="UP000050956">
    <property type="component" value="Unassembled WGS sequence"/>
</dbReference>
<dbReference type="Pfam" id="PF00160">
    <property type="entry name" value="Pro_isomerase"/>
    <property type="match status" value="1"/>
</dbReference>
<keyword evidence="3 6" id="KW-0413">Isomerase</keyword>
<gene>
    <name evidence="6" type="ORF">ABB30_07640</name>
</gene>
<dbReference type="InterPro" id="IPR029000">
    <property type="entry name" value="Cyclophilin-like_dom_sf"/>
</dbReference>
<sequence length="309" mass="33451">MSTTRPRLSILSLAAALLLAHPLAASANEEQPAARSAAEIIAAAPDSDWRTPDPDNLLYMTLPTGLVVFELAPQFAPRHVANIRQLARQGFWDNTSVYRVQDNFVAQFGDIHGEDADKRKPLGAADVALPAEFEVPSASVQFSALPDADGWSDAAGFVDGFAAARDNRSATIWMAHCYGMLGAGRNNAPDSSQAAELYVVTGQAPRNLDRNMSSVGRVIHGIERLSALPRGPEPMGFYEDRGQDTPILKVRLGSDVPADERLPLQLLRTDSASFAAATEARRNRRDAFYVRPAGHIDLCNVPLPVRLKS</sequence>
<dbReference type="OrthoDB" id="9807797at2"/>
<protein>
    <recommendedName>
        <fullName evidence="1">peptidylprolyl isomerase</fullName>
        <ecNumber evidence="1">5.2.1.8</ecNumber>
    </recommendedName>
</protein>
<evidence type="ECO:0000256" key="1">
    <source>
        <dbReference type="ARBA" id="ARBA00013194"/>
    </source>
</evidence>
<evidence type="ECO:0000256" key="3">
    <source>
        <dbReference type="ARBA" id="ARBA00023235"/>
    </source>
</evidence>
<organism evidence="6 7">
    <name type="scientific">Stenotrophomonas ginsengisoli</name>
    <dbReference type="NCBI Taxonomy" id="336566"/>
    <lineage>
        <taxon>Bacteria</taxon>
        <taxon>Pseudomonadati</taxon>
        <taxon>Pseudomonadota</taxon>
        <taxon>Gammaproteobacteria</taxon>
        <taxon>Lysobacterales</taxon>
        <taxon>Lysobacteraceae</taxon>
        <taxon>Stenotrophomonas</taxon>
    </lineage>
</organism>
<dbReference type="GO" id="GO:0003755">
    <property type="term" value="F:peptidyl-prolyl cis-trans isomerase activity"/>
    <property type="evidence" value="ECO:0007669"/>
    <property type="project" value="UniProtKB-KW"/>
</dbReference>
<dbReference type="InterPro" id="IPR044665">
    <property type="entry name" value="E_coli_cyclophilin_A-like"/>
</dbReference>
<proteinExistence type="predicted"/>
<dbReference type="RefSeq" id="WP_057637710.1">
    <property type="nucleotide sequence ID" value="NZ_LDJM01000018.1"/>
</dbReference>
<dbReference type="InterPro" id="IPR002130">
    <property type="entry name" value="Cyclophilin-type_PPIase_dom"/>
</dbReference>
<dbReference type="PATRIC" id="fig|336566.3.peg.873"/>
<dbReference type="Gene3D" id="2.40.100.10">
    <property type="entry name" value="Cyclophilin-like"/>
    <property type="match status" value="1"/>
</dbReference>
<feature type="signal peptide" evidence="4">
    <location>
        <begin position="1"/>
        <end position="27"/>
    </location>
</feature>
<evidence type="ECO:0000259" key="5">
    <source>
        <dbReference type="PROSITE" id="PS50072"/>
    </source>
</evidence>
<dbReference type="PANTHER" id="PTHR43246">
    <property type="entry name" value="PEPTIDYL-PROLYL CIS-TRANS ISOMERASE CYP38, CHLOROPLASTIC"/>
    <property type="match status" value="1"/>
</dbReference>
<feature type="chain" id="PRO_5006395846" description="peptidylprolyl isomerase" evidence="4">
    <location>
        <begin position="28"/>
        <end position="309"/>
    </location>
</feature>
<feature type="domain" description="PPIase cyclophilin-type" evidence="5">
    <location>
        <begin position="63"/>
        <end position="254"/>
    </location>
</feature>
<comment type="caution">
    <text evidence="6">The sequence shown here is derived from an EMBL/GenBank/DDBJ whole genome shotgun (WGS) entry which is preliminary data.</text>
</comment>
<dbReference type="STRING" id="336566.ABB30_07640"/>
<evidence type="ECO:0000313" key="7">
    <source>
        <dbReference type="Proteomes" id="UP000050956"/>
    </source>
</evidence>